<evidence type="ECO:0000256" key="4">
    <source>
        <dbReference type="ARBA" id="ARBA00022475"/>
    </source>
</evidence>
<evidence type="ECO:0000256" key="17">
    <source>
        <dbReference type="PROSITE-ProRule" id="PRU00169"/>
    </source>
</evidence>
<sequence length="984" mass="108503">MDRKPPEHRPPTGTGSGRKGRRIGLVTKFNVLSIGLVLLASVGITSFLIRQEAARSYEELMNHGRIIAQRVAETSEYALYSANHDALLNIADSLTADPSVAYVALINDRHEILISRSKRPGIRFPSSRRYEAKPGRKGLLVTNYVSQADGSRYLDILAPVIDDPANNPLQLFIDLGDELGPPKTVGYLQIGLSLDRVTEKIRSFLVSALWVTVPLVLLAVALTVIMTRRIARPVQELARAARDVAEGNLESEIRVESGDEIGELAADFQVMLRRLREYRAEVQRYQQGLEEEVRLRTLELEEATQKAVEAARQAEEANRTKSQFLARMSHEIRTPMNGVLGMTELLLDTELSPKQRKFAEAVQRSGETLLNIINDILDFSKIEAGRLELEVVDFDLAAVVEDIVELFGERAYRNGLELAYVIDAGVPTRLRGDPVRLRQILMNLVGNALKFTHEGGVSIHVKTLGERPEGRRAGCLLRFEVKDTGIGIPPDIRRHLFEPFVQADGSTTRKYGGTGLGLTISKQLAELMGGEIGVESEPGRGSTFWFTIQAGLQPAADRPAVENHARRLRSLRILVVDDNHTNRSIVHHQVTSWGLGNGTAENGPEALERLRAEAAAGRPYDVVLLDMMMPGMDGIEVAGHIREDPAIRDVAILMMTSIDMSEYADRMAELGITTCLEKPVRQSRLFDRLAEIAGLPEEAEAGDHRSNDRPETAGPAPEEPRFRATVLVAEDNPVNQAVAVGMLEALGCRVEVAGDGREAVAAWERGEFDLVFMDCQMPELDGYEATRRIREKEQARDGDRSPTPVVALTAHAMQGDRERCLEAGMNDYLSKPFNRQDLAKVLSRWLKPSEPEADRARAPEDAPPPPGDEIDPEAIANLRALQRAGEPDILARMVAIYRESSEELLAQLRGALEAGDPKALFRAAHSLKSSSLNLGARRFSELCREAEMLGRKGEVEPVAAMWPDIEAAYEASLAALEALCRSGA</sequence>
<dbReference type="CDD" id="cd17546">
    <property type="entry name" value="REC_hyHK_CKI1_RcsC-like"/>
    <property type="match status" value="2"/>
</dbReference>
<feature type="domain" description="Response regulatory" evidence="22">
    <location>
        <begin position="725"/>
        <end position="846"/>
    </location>
</feature>
<dbReference type="FunFam" id="3.30.565.10:FF:000010">
    <property type="entry name" value="Sensor histidine kinase RcsC"/>
    <property type="match status" value="1"/>
</dbReference>
<dbReference type="SUPFAM" id="SSF52172">
    <property type="entry name" value="CheY-like"/>
    <property type="match status" value="2"/>
</dbReference>
<evidence type="ECO:0000256" key="3">
    <source>
        <dbReference type="ARBA" id="ARBA00012438"/>
    </source>
</evidence>
<feature type="compositionally biased region" description="Basic and acidic residues" evidence="19">
    <location>
        <begin position="701"/>
        <end position="711"/>
    </location>
</feature>
<dbReference type="InterPro" id="IPR004358">
    <property type="entry name" value="Sig_transdc_His_kin-like_C"/>
</dbReference>
<dbReference type="SMART" id="SM00073">
    <property type="entry name" value="HPT"/>
    <property type="match status" value="1"/>
</dbReference>
<feature type="domain" description="Response regulatory" evidence="22">
    <location>
        <begin position="572"/>
        <end position="693"/>
    </location>
</feature>
<dbReference type="GO" id="GO:0005886">
    <property type="term" value="C:plasma membrane"/>
    <property type="evidence" value="ECO:0007669"/>
    <property type="project" value="UniProtKB-SubCell"/>
</dbReference>
<evidence type="ECO:0000259" key="23">
    <source>
        <dbReference type="PROSITE" id="PS50885"/>
    </source>
</evidence>
<protein>
    <recommendedName>
        <fullName evidence="15">Sensory/regulatory protein RpfC</fullName>
        <ecNumber evidence="3">2.7.13.3</ecNumber>
    </recommendedName>
</protein>
<evidence type="ECO:0000313" key="26">
    <source>
        <dbReference type="Proteomes" id="UP000469346"/>
    </source>
</evidence>
<dbReference type="GO" id="GO:0005524">
    <property type="term" value="F:ATP binding"/>
    <property type="evidence" value="ECO:0007669"/>
    <property type="project" value="UniProtKB-KW"/>
</dbReference>
<dbReference type="Pfam" id="PF01627">
    <property type="entry name" value="Hpt"/>
    <property type="match status" value="1"/>
</dbReference>
<feature type="region of interest" description="Disordered" evidence="19">
    <location>
        <begin position="696"/>
        <end position="718"/>
    </location>
</feature>
<evidence type="ECO:0000259" key="22">
    <source>
        <dbReference type="PROSITE" id="PS50110"/>
    </source>
</evidence>
<dbReference type="InterPro" id="IPR003594">
    <property type="entry name" value="HATPase_dom"/>
</dbReference>
<evidence type="ECO:0000256" key="9">
    <source>
        <dbReference type="ARBA" id="ARBA00022777"/>
    </source>
</evidence>
<feature type="transmembrane region" description="Helical" evidence="20">
    <location>
        <begin position="204"/>
        <end position="226"/>
    </location>
</feature>
<evidence type="ECO:0000256" key="12">
    <source>
        <dbReference type="ARBA" id="ARBA00023012"/>
    </source>
</evidence>
<comment type="caution">
    <text evidence="25">The sequence shown here is derived from an EMBL/GenBank/DDBJ whole genome shotgun (WGS) entry which is preliminary data.</text>
</comment>
<dbReference type="AlphaFoldDB" id="A0A6N9TL46"/>
<dbReference type="CDD" id="cd00082">
    <property type="entry name" value="HisKA"/>
    <property type="match status" value="1"/>
</dbReference>
<dbReference type="Gene3D" id="6.10.340.10">
    <property type="match status" value="1"/>
</dbReference>
<keyword evidence="13 20" id="KW-0472">Membrane</keyword>
<evidence type="ECO:0000256" key="15">
    <source>
        <dbReference type="ARBA" id="ARBA00068150"/>
    </source>
</evidence>
<keyword evidence="9" id="KW-0418">Kinase</keyword>
<dbReference type="Pfam" id="PF00512">
    <property type="entry name" value="HisKA"/>
    <property type="match status" value="1"/>
</dbReference>
<dbReference type="Gene3D" id="3.30.565.10">
    <property type="entry name" value="Histidine kinase-like ATPase, C-terminal domain"/>
    <property type="match status" value="1"/>
</dbReference>
<evidence type="ECO:0000256" key="2">
    <source>
        <dbReference type="ARBA" id="ARBA00004651"/>
    </source>
</evidence>
<dbReference type="PRINTS" id="PR00344">
    <property type="entry name" value="BCTRLSENSOR"/>
</dbReference>
<dbReference type="InterPro" id="IPR036641">
    <property type="entry name" value="HPT_dom_sf"/>
</dbReference>
<keyword evidence="5 17" id="KW-0597">Phosphoprotein</keyword>
<dbReference type="PROSITE" id="PS50894">
    <property type="entry name" value="HPT"/>
    <property type="match status" value="1"/>
</dbReference>
<dbReference type="Gene3D" id="1.10.287.130">
    <property type="match status" value="1"/>
</dbReference>
<feature type="modified residue" description="4-aspartylphosphate" evidence="17">
    <location>
        <position position="626"/>
    </location>
</feature>
<name>A0A6N9TL46_DISTH</name>
<evidence type="ECO:0000256" key="20">
    <source>
        <dbReference type="SAM" id="Phobius"/>
    </source>
</evidence>
<keyword evidence="4" id="KW-1003">Cell membrane</keyword>
<dbReference type="InterPro" id="IPR005467">
    <property type="entry name" value="His_kinase_dom"/>
</dbReference>
<keyword evidence="10" id="KW-0067">ATP-binding</keyword>
<evidence type="ECO:0000256" key="13">
    <source>
        <dbReference type="ARBA" id="ARBA00023136"/>
    </source>
</evidence>
<dbReference type="InterPro" id="IPR003661">
    <property type="entry name" value="HisK_dim/P_dom"/>
</dbReference>
<dbReference type="InterPro" id="IPR036097">
    <property type="entry name" value="HisK_dim/P_sf"/>
</dbReference>
<dbReference type="InterPro" id="IPR003660">
    <property type="entry name" value="HAMP_dom"/>
</dbReference>
<evidence type="ECO:0000256" key="16">
    <source>
        <dbReference type="PROSITE-ProRule" id="PRU00110"/>
    </source>
</evidence>
<dbReference type="SUPFAM" id="SSF55874">
    <property type="entry name" value="ATPase domain of HSP90 chaperone/DNA topoisomerase II/histidine kinase"/>
    <property type="match status" value="1"/>
</dbReference>
<keyword evidence="7 20" id="KW-0812">Transmembrane</keyword>
<dbReference type="SMART" id="SM00388">
    <property type="entry name" value="HisKA"/>
    <property type="match status" value="1"/>
</dbReference>
<feature type="modified residue" description="4-aspartylphosphate" evidence="17">
    <location>
        <position position="774"/>
    </location>
</feature>
<evidence type="ECO:0000256" key="14">
    <source>
        <dbReference type="ARBA" id="ARBA00064003"/>
    </source>
</evidence>
<feature type="domain" description="HPt" evidence="24">
    <location>
        <begin position="886"/>
        <end position="983"/>
    </location>
</feature>
<dbReference type="CDD" id="cd00088">
    <property type="entry name" value="HPT"/>
    <property type="match status" value="1"/>
</dbReference>
<accession>A0A6N9TL46</accession>
<keyword evidence="11 20" id="KW-1133">Transmembrane helix</keyword>
<keyword evidence="26" id="KW-1185">Reference proteome</keyword>
<evidence type="ECO:0000259" key="24">
    <source>
        <dbReference type="PROSITE" id="PS50894"/>
    </source>
</evidence>
<gene>
    <name evidence="25" type="ORF">G3N55_03085</name>
</gene>
<dbReference type="CDD" id="cd06225">
    <property type="entry name" value="HAMP"/>
    <property type="match status" value="1"/>
</dbReference>
<evidence type="ECO:0000256" key="10">
    <source>
        <dbReference type="ARBA" id="ARBA00022840"/>
    </source>
</evidence>
<feature type="domain" description="Histidine kinase" evidence="21">
    <location>
        <begin position="327"/>
        <end position="552"/>
    </location>
</feature>
<dbReference type="InterPro" id="IPR011006">
    <property type="entry name" value="CheY-like_superfamily"/>
</dbReference>
<dbReference type="SUPFAM" id="SSF47226">
    <property type="entry name" value="Histidine-containing phosphotransfer domain, HPT domain"/>
    <property type="match status" value="1"/>
</dbReference>
<evidence type="ECO:0000313" key="25">
    <source>
        <dbReference type="EMBL" id="NDY41839.1"/>
    </source>
</evidence>
<dbReference type="RefSeq" id="WP_163297993.1">
    <property type="nucleotide sequence ID" value="NZ_JAAGRR010000020.1"/>
</dbReference>
<feature type="compositionally biased region" description="Basic and acidic residues" evidence="19">
    <location>
        <begin position="849"/>
        <end position="860"/>
    </location>
</feature>
<feature type="compositionally biased region" description="Basic and acidic residues" evidence="19">
    <location>
        <begin position="1"/>
        <end position="10"/>
    </location>
</feature>
<dbReference type="GO" id="GO:0000155">
    <property type="term" value="F:phosphorelay sensor kinase activity"/>
    <property type="evidence" value="ECO:0007669"/>
    <property type="project" value="InterPro"/>
</dbReference>
<feature type="region of interest" description="Disordered" evidence="19">
    <location>
        <begin position="1"/>
        <end position="20"/>
    </location>
</feature>
<dbReference type="InterPro" id="IPR036890">
    <property type="entry name" value="HATPase_C_sf"/>
</dbReference>
<dbReference type="PROSITE" id="PS50885">
    <property type="entry name" value="HAMP"/>
    <property type="match status" value="1"/>
</dbReference>
<comment type="catalytic activity">
    <reaction evidence="1">
        <text>ATP + protein L-histidine = ADP + protein N-phospho-L-histidine.</text>
        <dbReference type="EC" id="2.7.13.3"/>
    </reaction>
</comment>
<dbReference type="EMBL" id="JAAGRR010000020">
    <property type="protein sequence ID" value="NDY41839.1"/>
    <property type="molecule type" value="Genomic_DNA"/>
</dbReference>
<dbReference type="SMART" id="SM00304">
    <property type="entry name" value="HAMP"/>
    <property type="match status" value="1"/>
</dbReference>
<evidence type="ECO:0000256" key="6">
    <source>
        <dbReference type="ARBA" id="ARBA00022679"/>
    </source>
</evidence>
<reference evidence="25 26" key="1">
    <citation type="submission" date="2020-02" db="EMBL/GenBank/DDBJ databases">
        <title>Comparative genomics of sulfur disproportionating microorganisms.</title>
        <authorList>
            <person name="Ward L.M."/>
            <person name="Bertran E."/>
            <person name="Johnston D.T."/>
        </authorList>
    </citation>
    <scope>NUCLEOTIDE SEQUENCE [LARGE SCALE GENOMIC DNA]</scope>
    <source>
        <strain evidence="25 26">DSM 100025</strain>
    </source>
</reference>
<dbReference type="FunFam" id="1.10.287.130:FF:000002">
    <property type="entry name" value="Two-component osmosensing histidine kinase"/>
    <property type="match status" value="1"/>
</dbReference>
<dbReference type="CDD" id="cd16922">
    <property type="entry name" value="HATPase_EvgS-ArcB-TorS-like"/>
    <property type="match status" value="1"/>
</dbReference>
<dbReference type="Proteomes" id="UP000469346">
    <property type="component" value="Unassembled WGS sequence"/>
</dbReference>
<evidence type="ECO:0000256" key="11">
    <source>
        <dbReference type="ARBA" id="ARBA00022989"/>
    </source>
</evidence>
<proteinExistence type="predicted"/>
<dbReference type="Pfam" id="PF00072">
    <property type="entry name" value="Response_reg"/>
    <property type="match status" value="2"/>
</dbReference>
<dbReference type="SUPFAM" id="SSF158472">
    <property type="entry name" value="HAMP domain-like"/>
    <property type="match status" value="1"/>
</dbReference>
<evidence type="ECO:0000256" key="1">
    <source>
        <dbReference type="ARBA" id="ARBA00000085"/>
    </source>
</evidence>
<keyword evidence="18" id="KW-0175">Coiled coil</keyword>
<dbReference type="InterPro" id="IPR001789">
    <property type="entry name" value="Sig_transdc_resp-reg_receiver"/>
</dbReference>
<evidence type="ECO:0000256" key="7">
    <source>
        <dbReference type="ARBA" id="ARBA00022692"/>
    </source>
</evidence>
<evidence type="ECO:0000256" key="5">
    <source>
        <dbReference type="ARBA" id="ARBA00022553"/>
    </source>
</evidence>
<dbReference type="SMART" id="SM00448">
    <property type="entry name" value="REC"/>
    <property type="match status" value="2"/>
</dbReference>
<dbReference type="PANTHER" id="PTHR45339:SF1">
    <property type="entry name" value="HYBRID SIGNAL TRANSDUCTION HISTIDINE KINASE J"/>
    <property type="match status" value="1"/>
</dbReference>
<dbReference type="PANTHER" id="PTHR45339">
    <property type="entry name" value="HYBRID SIGNAL TRANSDUCTION HISTIDINE KINASE J"/>
    <property type="match status" value="1"/>
</dbReference>
<evidence type="ECO:0000256" key="8">
    <source>
        <dbReference type="ARBA" id="ARBA00022741"/>
    </source>
</evidence>
<dbReference type="PROSITE" id="PS50110">
    <property type="entry name" value="RESPONSE_REGULATORY"/>
    <property type="match status" value="2"/>
</dbReference>
<feature type="coiled-coil region" evidence="18">
    <location>
        <begin position="275"/>
        <end position="320"/>
    </location>
</feature>
<keyword evidence="12" id="KW-0902">Two-component regulatory system</keyword>
<dbReference type="Pfam" id="PF02518">
    <property type="entry name" value="HATPase_c"/>
    <property type="match status" value="1"/>
</dbReference>
<keyword evidence="8" id="KW-0547">Nucleotide-binding</keyword>
<dbReference type="InterPro" id="IPR008207">
    <property type="entry name" value="Sig_transdc_His_kin_Hpt_dom"/>
</dbReference>
<dbReference type="EC" id="2.7.13.3" evidence="3"/>
<dbReference type="SUPFAM" id="SSF47384">
    <property type="entry name" value="Homodimeric domain of signal transducing histidine kinase"/>
    <property type="match status" value="1"/>
</dbReference>
<keyword evidence="6" id="KW-0808">Transferase</keyword>
<feature type="modified residue" description="Phosphohistidine" evidence="16">
    <location>
        <position position="925"/>
    </location>
</feature>
<feature type="transmembrane region" description="Helical" evidence="20">
    <location>
        <begin position="29"/>
        <end position="49"/>
    </location>
</feature>
<dbReference type="Gene3D" id="1.20.120.160">
    <property type="entry name" value="HPT domain"/>
    <property type="match status" value="1"/>
</dbReference>
<dbReference type="Pfam" id="PF00672">
    <property type="entry name" value="HAMP"/>
    <property type="match status" value="1"/>
</dbReference>
<dbReference type="PROSITE" id="PS50109">
    <property type="entry name" value="HIS_KIN"/>
    <property type="match status" value="1"/>
</dbReference>
<comment type="subunit">
    <text evidence="14">At low DSF concentrations, interacts with RpfF.</text>
</comment>
<evidence type="ECO:0000256" key="18">
    <source>
        <dbReference type="SAM" id="Coils"/>
    </source>
</evidence>
<evidence type="ECO:0000259" key="21">
    <source>
        <dbReference type="PROSITE" id="PS50109"/>
    </source>
</evidence>
<feature type="domain" description="HAMP" evidence="23">
    <location>
        <begin position="228"/>
        <end position="280"/>
    </location>
</feature>
<comment type="subcellular location">
    <subcellularLocation>
        <location evidence="2">Cell membrane</location>
        <topology evidence="2">Multi-pass membrane protein</topology>
    </subcellularLocation>
</comment>
<organism evidence="25 26">
    <name type="scientific">Dissulfurirhabdus thermomarina</name>
    <dbReference type="NCBI Taxonomy" id="1765737"/>
    <lineage>
        <taxon>Bacteria</taxon>
        <taxon>Deltaproteobacteria</taxon>
        <taxon>Dissulfurirhabdaceae</taxon>
        <taxon>Dissulfurirhabdus</taxon>
    </lineage>
</organism>
<evidence type="ECO:0000256" key="19">
    <source>
        <dbReference type="SAM" id="MobiDB-lite"/>
    </source>
</evidence>
<dbReference type="SMART" id="SM00387">
    <property type="entry name" value="HATPase_c"/>
    <property type="match status" value="1"/>
</dbReference>
<feature type="region of interest" description="Disordered" evidence="19">
    <location>
        <begin position="849"/>
        <end position="871"/>
    </location>
</feature>
<dbReference type="Gene3D" id="3.40.50.2300">
    <property type="match status" value="2"/>
</dbReference>